<evidence type="ECO:0000313" key="3">
    <source>
        <dbReference type="Proteomes" id="UP000247152"/>
    </source>
</evidence>
<dbReference type="RefSeq" id="WP_110143023.1">
    <property type="nucleotide sequence ID" value="NZ_QHJG01000020.1"/>
</dbReference>
<dbReference type="AlphaFoldDB" id="A0A317U246"/>
<name>A0A317U246_9GAMM</name>
<accession>A0A317U246</accession>
<proteinExistence type="predicted"/>
<organism evidence="1 3">
    <name type="scientific">Legionella qingyii</name>
    <dbReference type="NCBI Taxonomy" id="2184757"/>
    <lineage>
        <taxon>Bacteria</taxon>
        <taxon>Pseudomonadati</taxon>
        <taxon>Pseudomonadota</taxon>
        <taxon>Gammaproteobacteria</taxon>
        <taxon>Legionellales</taxon>
        <taxon>Legionellaceae</taxon>
        <taxon>Legionella</taxon>
    </lineage>
</organism>
<dbReference type="Proteomes" id="UP000287374">
    <property type="component" value="Unassembled WGS sequence"/>
</dbReference>
<dbReference type="OrthoDB" id="5653210at2"/>
<dbReference type="Proteomes" id="UP000247152">
    <property type="component" value="Unassembled WGS sequence"/>
</dbReference>
<dbReference type="EMBL" id="QHJG01000020">
    <property type="protein sequence ID" value="PWY55305.1"/>
    <property type="molecule type" value="Genomic_DNA"/>
</dbReference>
<reference evidence="2 4" key="2">
    <citation type="submission" date="2018-12" db="EMBL/GenBank/DDBJ databases">
        <title>Legionella sp,whole genome shotgun sequence.</title>
        <authorList>
            <person name="Wu H."/>
        </authorList>
    </citation>
    <scope>NUCLEOTIDE SEQUENCE [LARGE SCALE GENOMIC DNA]</scope>
    <source>
        <strain evidence="2">Km489</strain>
        <strain evidence="4">km489</strain>
    </source>
</reference>
<keyword evidence="4" id="KW-1185">Reference proteome</keyword>
<evidence type="ECO:0000313" key="1">
    <source>
        <dbReference type="EMBL" id="PWY55305.1"/>
    </source>
</evidence>
<evidence type="ECO:0000313" key="4">
    <source>
        <dbReference type="Proteomes" id="UP000287374"/>
    </source>
</evidence>
<reference evidence="1 3" key="1">
    <citation type="submission" date="2018-05" db="EMBL/GenBank/DDBJ databases">
        <title>Legionella qingyii sp.nov., whole genome shotgun sequence.</title>
        <authorList>
            <person name="Wu H."/>
            <person name="Zhu Q."/>
            <person name="Hu C."/>
        </authorList>
    </citation>
    <scope>NUCLEOTIDE SEQUENCE [LARGE SCALE GENOMIC DNA]</scope>
    <source>
        <strain evidence="1 3">HEB18</strain>
    </source>
</reference>
<evidence type="ECO:0000313" key="2">
    <source>
        <dbReference type="EMBL" id="RUR22774.1"/>
    </source>
</evidence>
<sequence>MVGSTQQLLPIYVAYEYCNDTSLFSAPDFAKQPKSAKAYYNLLNNGEKDSWFREGSMLVVVLLLRALI</sequence>
<comment type="caution">
    <text evidence="1">The sequence shown here is derived from an EMBL/GenBank/DDBJ whole genome shotgun (WGS) entry which is preliminary data.</text>
</comment>
<dbReference type="EMBL" id="RZGX01000010">
    <property type="protein sequence ID" value="RUR22774.1"/>
    <property type="molecule type" value="Genomic_DNA"/>
</dbReference>
<protein>
    <submittedName>
        <fullName evidence="1">Uncharacterized protein</fullName>
    </submittedName>
</protein>
<gene>
    <name evidence="1" type="ORF">DGG96_12620</name>
    <name evidence="2" type="ORF">ELY20_08620</name>
</gene>